<sequence>MRVDSDILPATDIESLSVDLAEAVLRRIAPSEIPRLRAAARRHFAGPSRRPDRRTAFAADDTRLTPYVLTAAVPVVQYLAAALAAHYARRTGEIVAGRVRGIIRGTEMGSGEAVLTARQIGQVRHLTRRHAMSAGGTEDLATALSDAVAESLADPRPAERGPTPPDP</sequence>
<dbReference type="RefSeq" id="WP_203897643.1">
    <property type="nucleotide sequence ID" value="NZ_BOPF01000003.1"/>
</dbReference>
<proteinExistence type="predicted"/>
<dbReference type="EMBL" id="BOPF01000003">
    <property type="protein sequence ID" value="GIJ44059.1"/>
    <property type="molecule type" value="Genomic_DNA"/>
</dbReference>
<dbReference type="Proteomes" id="UP000619260">
    <property type="component" value="Unassembled WGS sequence"/>
</dbReference>
<keyword evidence="3" id="KW-1185">Reference proteome</keyword>
<evidence type="ECO:0000256" key="1">
    <source>
        <dbReference type="SAM" id="MobiDB-lite"/>
    </source>
</evidence>
<comment type="caution">
    <text evidence="2">The sequence shown here is derived from an EMBL/GenBank/DDBJ whole genome shotgun (WGS) entry which is preliminary data.</text>
</comment>
<organism evidence="2 3">
    <name type="scientific">Virgisporangium aliadipatigenens</name>
    <dbReference type="NCBI Taxonomy" id="741659"/>
    <lineage>
        <taxon>Bacteria</taxon>
        <taxon>Bacillati</taxon>
        <taxon>Actinomycetota</taxon>
        <taxon>Actinomycetes</taxon>
        <taxon>Micromonosporales</taxon>
        <taxon>Micromonosporaceae</taxon>
        <taxon>Virgisporangium</taxon>
    </lineage>
</organism>
<gene>
    <name evidence="2" type="ORF">Val02_09450</name>
</gene>
<accession>A0A8J3YF82</accession>
<feature type="region of interest" description="Disordered" evidence="1">
    <location>
        <begin position="130"/>
        <end position="167"/>
    </location>
</feature>
<evidence type="ECO:0000313" key="2">
    <source>
        <dbReference type="EMBL" id="GIJ44059.1"/>
    </source>
</evidence>
<protein>
    <submittedName>
        <fullName evidence="2">Uncharacterized protein</fullName>
    </submittedName>
</protein>
<dbReference type="AlphaFoldDB" id="A0A8J3YF82"/>
<evidence type="ECO:0000313" key="3">
    <source>
        <dbReference type="Proteomes" id="UP000619260"/>
    </source>
</evidence>
<reference evidence="2" key="1">
    <citation type="submission" date="2021-01" db="EMBL/GenBank/DDBJ databases">
        <title>Whole genome shotgun sequence of Virgisporangium aliadipatigenens NBRC 105644.</title>
        <authorList>
            <person name="Komaki H."/>
            <person name="Tamura T."/>
        </authorList>
    </citation>
    <scope>NUCLEOTIDE SEQUENCE</scope>
    <source>
        <strain evidence="2">NBRC 105644</strain>
    </source>
</reference>
<name>A0A8J3YF82_9ACTN</name>